<protein>
    <submittedName>
        <fullName evidence="1">Uncharacterized protein</fullName>
    </submittedName>
</protein>
<proteinExistence type="predicted"/>
<evidence type="ECO:0000313" key="1">
    <source>
        <dbReference type="EMBL" id="VAW54959.1"/>
    </source>
</evidence>
<sequence length="83" mass="9544">MEQGEQMQQQNANLEKFLQGDVDQANNLQDYNRNLVKNTAETLKDVSALTHLSNSFLDNLQKLLALISKFNEDEENTKECKKN</sequence>
<accession>A0A3B0X0B2</accession>
<organism evidence="1">
    <name type="scientific">hydrothermal vent metagenome</name>
    <dbReference type="NCBI Taxonomy" id="652676"/>
    <lineage>
        <taxon>unclassified sequences</taxon>
        <taxon>metagenomes</taxon>
        <taxon>ecological metagenomes</taxon>
    </lineage>
</organism>
<gene>
    <name evidence="1" type="ORF">MNBD_GAMMA06-210</name>
</gene>
<reference evidence="1" key="1">
    <citation type="submission" date="2018-06" db="EMBL/GenBank/DDBJ databases">
        <authorList>
            <person name="Zhirakovskaya E."/>
        </authorList>
    </citation>
    <scope>NUCLEOTIDE SEQUENCE</scope>
</reference>
<name>A0A3B0X0B2_9ZZZZ</name>
<dbReference type="EMBL" id="UOFD01000081">
    <property type="protein sequence ID" value="VAW54959.1"/>
    <property type="molecule type" value="Genomic_DNA"/>
</dbReference>
<dbReference type="AlphaFoldDB" id="A0A3B0X0B2"/>